<gene>
    <name evidence="1" type="ORF">SAMN04488047_103129</name>
</gene>
<dbReference type="Proteomes" id="UP000199356">
    <property type="component" value="Unassembled WGS sequence"/>
</dbReference>
<sequence length="226" mass="25307">MLRLLCLVIALAGCGRPLTDVERAFADTLHGPALNADAVRVARVPLIDRFKMERPPRPQVACRERIHPPETGPVVRASVAGIVLFETLFASHPAWREDYLAGYPDTLPLREAMFLGHELTHVWQWQNRRLTGYHPLRAAAEHKPGDDPYLFAVALDRPFFDHGYEQQAALVEEYVCCRALDPKGARTARLRELLRPVFPALARDSRVPRDAVRLPPDAPKTAGICG</sequence>
<evidence type="ECO:0000313" key="1">
    <source>
        <dbReference type="EMBL" id="SFP17528.1"/>
    </source>
</evidence>
<dbReference type="RefSeq" id="WP_093419020.1">
    <property type="nucleotide sequence ID" value="NZ_FOXA01000003.1"/>
</dbReference>
<reference evidence="1 2" key="1">
    <citation type="submission" date="2016-10" db="EMBL/GenBank/DDBJ databases">
        <authorList>
            <person name="de Groot N.N."/>
        </authorList>
    </citation>
    <scope>NUCLEOTIDE SEQUENCE [LARGE SCALE GENOMIC DNA]</scope>
    <source>
        <strain evidence="1 2">DSM 19547</strain>
    </source>
</reference>
<protein>
    <recommendedName>
        <fullName evidence="3">DUF4157 domain-containing protein</fullName>
    </recommendedName>
</protein>
<dbReference type="EMBL" id="FOXA01000003">
    <property type="protein sequence ID" value="SFP17528.1"/>
    <property type="molecule type" value="Genomic_DNA"/>
</dbReference>
<evidence type="ECO:0000313" key="2">
    <source>
        <dbReference type="Proteomes" id="UP000199356"/>
    </source>
</evidence>
<dbReference type="STRING" id="441119.SAMN04488047_103129"/>
<dbReference type="OrthoDB" id="8686772at2"/>
<organism evidence="1 2">
    <name type="scientific">Tranquillimonas alkanivorans</name>
    <dbReference type="NCBI Taxonomy" id="441119"/>
    <lineage>
        <taxon>Bacteria</taxon>
        <taxon>Pseudomonadati</taxon>
        <taxon>Pseudomonadota</taxon>
        <taxon>Alphaproteobacteria</taxon>
        <taxon>Rhodobacterales</taxon>
        <taxon>Roseobacteraceae</taxon>
        <taxon>Tranquillimonas</taxon>
    </lineage>
</organism>
<keyword evidence="2" id="KW-1185">Reference proteome</keyword>
<dbReference type="AlphaFoldDB" id="A0A1I5N6R7"/>
<evidence type="ECO:0008006" key="3">
    <source>
        <dbReference type="Google" id="ProtNLM"/>
    </source>
</evidence>
<proteinExistence type="predicted"/>
<name>A0A1I5N6R7_9RHOB</name>
<accession>A0A1I5N6R7</accession>